<evidence type="ECO:0008006" key="2">
    <source>
        <dbReference type="Google" id="ProtNLM"/>
    </source>
</evidence>
<evidence type="ECO:0000313" key="1">
    <source>
        <dbReference type="EMBL" id="CED82992.1"/>
    </source>
</evidence>
<dbReference type="Gene3D" id="3.80.10.10">
    <property type="entry name" value="Ribonuclease Inhibitor"/>
    <property type="match status" value="1"/>
</dbReference>
<name>A0A0F7SLP3_PHARH</name>
<reference evidence="1" key="1">
    <citation type="submission" date="2014-08" db="EMBL/GenBank/DDBJ databases">
        <authorList>
            <person name="Sharma Rahul"/>
            <person name="Thines Marco"/>
        </authorList>
    </citation>
    <scope>NUCLEOTIDE SEQUENCE</scope>
</reference>
<organism evidence="1">
    <name type="scientific">Phaffia rhodozyma</name>
    <name type="common">Yeast</name>
    <name type="synonym">Xanthophyllomyces dendrorhous</name>
    <dbReference type="NCBI Taxonomy" id="264483"/>
    <lineage>
        <taxon>Eukaryota</taxon>
        <taxon>Fungi</taxon>
        <taxon>Dikarya</taxon>
        <taxon>Basidiomycota</taxon>
        <taxon>Agaricomycotina</taxon>
        <taxon>Tremellomycetes</taxon>
        <taxon>Cystofilobasidiales</taxon>
        <taxon>Mrakiaceae</taxon>
        <taxon>Phaffia</taxon>
    </lineage>
</organism>
<dbReference type="SUPFAM" id="SSF52047">
    <property type="entry name" value="RNI-like"/>
    <property type="match status" value="1"/>
</dbReference>
<sequence>MNSRAYNETVELTDRELVGSNGAIRILYQFKPATTVLDLSHNHLLGHDGLRSLIDGMEELFVVNEKQPEWALKELSLVNCGLGGNATNLSLIQLARLLSLIPSLELLNLTNNDLNDLPAPLLDSIMSHPSLQTLHLSTNPQLGLSFRPGTRCAIYKLLSRLIDTASTSTLTIRRLSLNDTEIPAESCGPLLERLISLGSRGLEALTLNMNPSLERYSPVDQDTSFVDSRLLRTLVRIVSEKNRFIQRFEIFGCSSGLSEFLQVGLLPTLELALERNKTFLKETRQTALNVLRVGRIVLLGSMPSSIEKSRQGRFPILDLPPELIQPILSSMIPGALSEHQVRAVLRWASDRRTLVGFSRRRSSLRVDTEIEKFKFLKAVGCYYYDC</sequence>
<protein>
    <recommendedName>
        <fullName evidence="2">RNI-like protein</fullName>
    </recommendedName>
</protein>
<dbReference type="InterPro" id="IPR032675">
    <property type="entry name" value="LRR_dom_sf"/>
</dbReference>
<accession>A0A0F7SLP3</accession>
<dbReference type="AlphaFoldDB" id="A0A0F7SLP3"/>
<proteinExistence type="predicted"/>
<dbReference type="EMBL" id="LN483142">
    <property type="protein sequence ID" value="CED82992.1"/>
    <property type="molecule type" value="Genomic_DNA"/>
</dbReference>